<dbReference type="SUPFAM" id="SSF46689">
    <property type="entry name" value="Homeodomain-like"/>
    <property type="match status" value="1"/>
</dbReference>
<protein>
    <submittedName>
        <fullName evidence="1">Transposase</fullName>
    </submittedName>
</protein>
<sequence length="106" mass="12303">MAKKGSKFTKYSPEFKLQVVEDYLSGKSGGMPSIVKKYGLKSDNQVLTWTRKYREDPTLLSQDLRGRKSTSRPKTRNLEEMTLEEQNTYLRMENAILKTLRTLLNP</sequence>
<proteinExistence type="predicted"/>
<evidence type="ECO:0000313" key="2">
    <source>
        <dbReference type="Proteomes" id="UP000031339"/>
    </source>
</evidence>
<reference evidence="1 2" key="1">
    <citation type="submission" date="2014-12" db="EMBL/GenBank/DDBJ databases">
        <title>Partial genome sequence of Streptococcus constellatus KCOM 1650 (= ChDC B144).</title>
        <authorList>
            <person name="Kook J.-K."/>
            <person name="Park S.-N."/>
            <person name="Lim Y.K."/>
            <person name="Jo E."/>
        </authorList>
    </citation>
    <scope>NUCLEOTIDE SEQUENCE [LARGE SCALE GENOMIC DNA]</scope>
    <source>
        <strain evidence="1 2">KCOM 1650</strain>
    </source>
</reference>
<dbReference type="Gene3D" id="1.10.10.60">
    <property type="entry name" value="Homeodomain-like"/>
    <property type="match status" value="1"/>
</dbReference>
<organism evidence="1 2">
    <name type="scientific">Streptococcus constellatus</name>
    <dbReference type="NCBI Taxonomy" id="76860"/>
    <lineage>
        <taxon>Bacteria</taxon>
        <taxon>Bacillati</taxon>
        <taxon>Bacillota</taxon>
        <taxon>Bacilli</taxon>
        <taxon>Lactobacillales</taxon>
        <taxon>Streptococcaceae</taxon>
        <taxon>Streptococcus</taxon>
        <taxon>Streptococcus anginosus group</taxon>
    </lineage>
</organism>
<name>A0A0C1HLK5_STRCV</name>
<comment type="caution">
    <text evidence="1">The sequence shown here is derived from an EMBL/GenBank/DDBJ whole genome shotgun (WGS) entry which is preliminary data.</text>
</comment>
<dbReference type="EMBL" id="JWIY01000001">
    <property type="protein sequence ID" value="KIC78159.1"/>
    <property type="molecule type" value="Genomic_DNA"/>
</dbReference>
<accession>A0A0C1HLK5</accession>
<gene>
    <name evidence="1" type="ORF">RN79_00850</name>
</gene>
<dbReference type="Proteomes" id="UP000031339">
    <property type="component" value="Unassembled WGS sequence"/>
</dbReference>
<evidence type="ECO:0000313" key="1">
    <source>
        <dbReference type="EMBL" id="KIC78159.1"/>
    </source>
</evidence>
<dbReference type="AlphaFoldDB" id="A0A0C1HLK5"/>
<dbReference type="OrthoDB" id="2229337at2"/>
<dbReference type="InterPro" id="IPR009057">
    <property type="entry name" value="Homeodomain-like_sf"/>
</dbReference>
<dbReference type="RefSeq" id="WP_037613191.1">
    <property type="nucleotide sequence ID" value="NZ_JWIY01000001.1"/>
</dbReference>